<organism evidence="2 3">
    <name type="scientific">Pseudolycoriella hygida</name>
    <dbReference type="NCBI Taxonomy" id="35572"/>
    <lineage>
        <taxon>Eukaryota</taxon>
        <taxon>Metazoa</taxon>
        <taxon>Ecdysozoa</taxon>
        <taxon>Arthropoda</taxon>
        <taxon>Hexapoda</taxon>
        <taxon>Insecta</taxon>
        <taxon>Pterygota</taxon>
        <taxon>Neoptera</taxon>
        <taxon>Endopterygota</taxon>
        <taxon>Diptera</taxon>
        <taxon>Nematocera</taxon>
        <taxon>Sciaroidea</taxon>
        <taxon>Sciaridae</taxon>
        <taxon>Pseudolycoriella</taxon>
    </lineage>
</organism>
<keyword evidence="2" id="KW-0378">Hydrolase</keyword>
<dbReference type="Proteomes" id="UP001151699">
    <property type="component" value="Chromosome A"/>
</dbReference>
<feature type="non-terminal residue" evidence="2">
    <location>
        <position position="1"/>
    </location>
</feature>
<evidence type="ECO:0000313" key="2">
    <source>
        <dbReference type="EMBL" id="KAJ6648595.1"/>
    </source>
</evidence>
<sequence>VPEALLELAMQSSWFRKSRFSSGKGKAIAVGGAGLGYKERPGFGTNSSLSSGGNSNNSRSNESSKSHYEGSSNTASNRFTAMRETFKSQYLSQFRASSDRAWEENVPLPQPTQASPRKNPFAVPTPPPSRPASSPANNLYDDQKKAKKSRWN</sequence>
<name>A0A9Q0S9S4_9DIPT</name>
<evidence type="ECO:0000256" key="1">
    <source>
        <dbReference type="SAM" id="MobiDB-lite"/>
    </source>
</evidence>
<keyword evidence="3" id="KW-1185">Reference proteome</keyword>
<comment type="caution">
    <text evidence="2">The sequence shown here is derived from an EMBL/GenBank/DDBJ whole genome shotgun (WGS) entry which is preliminary data.</text>
</comment>
<feature type="compositionally biased region" description="Polar residues" evidence="1">
    <location>
        <begin position="69"/>
        <end position="79"/>
    </location>
</feature>
<dbReference type="AlphaFoldDB" id="A0A9Q0S9S4"/>
<feature type="compositionally biased region" description="Low complexity" evidence="1">
    <location>
        <begin position="42"/>
        <end position="61"/>
    </location>
</feature>
<evidence type="ECO:0000313" key="3">
    <source>
        <dbReference type="Proteomes" id="UP001151699"/>
    </source>
</evidence>
<proteinExistence type="predicted"/>
<keyword evidence="2" id="KW-0547">Nucleotide-binding</keyword>
<keyword evidence="2" id="KW-0067">ATP-binding</keyword>
<reference evidence="2" key="1">
    <citation type="submission" date="2022-07" db="EMBL/GenBank/DDBJ databases">
        <authorList>
            <person name="Trinca V."/>
            <person name="Uliana J.V.C."/>
            <person name="Torres T.T."/>
            <person name="Ward R.J."/>
            <person name="Monesi N."/>
        </authorList>
    </citation>
    <scope>NUCLEOTIDE SEQUENCE</scope>
    <source>
        <strain evidence="2">HSMRA1968</strain>
        <tissue evidence="2">Whole embryos</tissue>
    </source>
</reference>
<gene>
    <name evidence="2" type="primary">Ddx42</name>
    <name evidence="2" type="ORF">Bhyg_03825</name>
</gene>
<feature type="region of interest" description="Disordered" evidence="1">
    <location>
        <begin position="98"/>
        <end position="152"/>
    </location>
</feature>
<accession>A0A9Q0S9S4</accession>
<dbReference type="EMBL" id="WJQU01000001">
    <property type="protein sequence ID" value="KAJ6648595.1"/>
    <property type="molecule type" value="Genomic_DNA"/>
</dbReference>
<dbReference type="GO" id="GO:0004386">
    <property type="term" value="F:helicase activity"/>
    <property type="evidence" value="ECO:0007669"/>
    <property type="project" value="UniProtKB-KW"/>
</dbReference>
<protein>
    <submittedName>
        <fullName evidence="2">ATP-dependent RNA helicase DDX42</fullName>
    </submittedName>
</protein>
<feature type="region of interest" description="Disordered" evidence="1">
    <location>
        <begin position="33"/>
        <end position="80"/>
    </location>
</feature>
<keyword evidence="2" id="KW-0347">Helicase</keyword>